<dbReference type="PRINTS" id="PR00990">
    <property type="entry name" value="RIBOKINASE"/>
</dbReference>
<keyword evidence="1" id="KW-0808">Transferase</keyword>
<dbReference type="Proteomes" id="UP000245051">
    <property type="component" value="Chromosome"/>
</dbReference>
<dbReference type="InterPro" id="IPR029056">
    <property type="entry name" value="Ribokinase-like"/>
</dbReference>
<evidence type="ECO:0000313" key="5">
    <source>
        <dbReference type="Proteomes" id="UP000245051"/>
    </source>
</evidence>
<sequence>MGQRMGEWQTDADRPDIVVTGNSVMDLLYRVRSLPKWSGAVPASDVAVLPGGKGFNQALAAARLDARVHLLSAAGQDPWGTQLKESLIAQGVDVSHLLLREGAVTSPVAVLVGPGGETSFIGWKQPPLLRLRDADIEAARPVVNGADMLMATLEIHPAALLRLFRIAAESGVPVMLNPGPAPDPADLPEICELLPYVDVLVPNREEASLLAHGVGPGEPGSAEELAEALHGNGIRVVCVTDADRGCAVASREGTFRSPGFPSRVRDTNGASDAFCSALAVSMVAGAGLRAAASYANAAGALTVRTVGSSSALPDHRSIRQLISASESASVETGRGDLDE</sequence>
<feature type="domain" description="Carbohydrate kinase PfkB" evidence="3">
    <location>
        <begin position="16"/>
        <end position="313"/>
    </location>
</feature>
<gene>
    <name evidence="4" type="ORF">DDQ41_14990</name>
</gene>
<dbReference type="PANTHER" id="PTHR10584:SF166">
    <property type="entry name" value="RIBOKINASE"/>
    <property type="match status" value="1"/>
</dbReference>
<evidence type="ECO:0000256" key="2">
    <source>
        <dbReference type="ARBA" id="ARBA00022777"/>
    </source>
</evidence>
<dbReference type="SUPFAM" id="SSF53613">
    <property type="entry name" value="Ribokinase-like"/>
    <property type="match status" value="1"/>
</dbReference>
<dbReference type="InterPro" id="IPR011611">
    <property type="entry name" value="PfkB_dom"/>
</dbReference>
<organism evidence="4 5">
    <name type="scientific">Streptomyces spongiicola</name>
    <dbReference type="NCBI Taxonomy" id="1690221"/>
    <lineage>
        <taxon>Bacteria</taxon>
        <taxon>Bacillati</taxon>
        <taxon>Actinomycetota</taxon>
        <taxon>Actinomycetes</taxon>
        <taxon>Kitasatosporales</taxon>
        <taxon>Streptomycetaceae</taxon>
        <taxon>Streptomyces</taxon>
    </lineage>
</organism>
<evidence type="ECO:0000259" key="3">
    <source>
        <dbReference type="Pfam" id="PF00294"/>
    </source>
</evidence>
<keyword evidence="2" id="KW-0418">Kinase</keyword>
<protein>
    <recommendedName>
        <fullName evidence="3">Carbohydrate kinase PfkB domain-containing protein</fullName>
    </recommendedName>
</protein>
<evidence type="ECO:0000256" key="1">
    <source>
        <dbReference type="ARBA" id="ARBA00022679"/>
    </source>
</evidence>
<proteinExistence type="predicted"/>
<dbReference type="RefSeq" id="WP_109294945.1">
    <property type="nucleotide sequence ID" value="NZ_CP029254.1"/>
</dbReference>
<name>A0ABN5KI93_9ACTN</name>
<evidence type="ECO:0000313" key="4">
    <source>
        <dbReference type="EMBL" id="AWK09989.1"/>
    </source>
</evidence>
<dbReference type="Gene3D" id="3.40.1190.20">
    <property type="match status" value="1"/>
</dbReference>
<dbReference type="EMBL" id="CP029254">
    <property type="protein sequence ID" value="AWK09989.1"/>
    <property type="molecule type" value="Genomic_DNA"/>
</dbReference>
<dbReference type="PANTHER" id="PTHR10584">
    <property type="entry name" value="SUGAR KINASE"/>
    <property type="match status" value="1"/>
</dbReference>
<keyword evidence="5" id="KW-1185">Reference proteome</keyword>
<accession>A0ABN5KI93</accession>
<dbReference type="Pfam" id="PF00294">
    <property type="entry name" value="PfkB"/>
    <property type="match status" value="1"/>
</dbReference>
<reference evidence="4 5" key="1">
    <citation type="submission" date="2018-05" db="EMBL/GenBank/DDBJ databases">
        <title>Complete genome sequence of the Type Strain of Streptomyces spongiicola HNM0071, the producer of staurosporine.</title>
        <authorList>
            <person name="Zhou S."/>
            <person name="Huang X."/>
        </authorList>
    </citation>
    <scope>NUCLEOTIDE SEQUENCE [LARGE SCALE GENOMIC DNA]</scope>
    <source>
        <strain evidence="4 5">HNM0071</strain>
    </source>
</reference>
<dbReference type="InterPro" id="IPR002139">
    <property type="entry name" value="Ribo/fructo_kinase"/>
</dbReference>